<organism evidence="3 4">
    <name type="scientific">Plutella xylostella</name>
    <name type="common">Diamondback moth</name>
    <name type="synonym">Plutella maculipennis</name>
    <dbReference type="NCBI Taxonomy" id="51655"/>
    <lineage>
        <taxon>Eukaryota</taxon>
        <taxon>Metazoa</taxon>
        <taxon>Ecdysozoa</taxon>
        <taxon>Arthropoda</taxon>
        <taxon>Hexapoda</taxon>
        <taxon>Insecta</taxon>
        <taxon>Pterygota</taxon>
        <taxon>Neoptera</taxon>
        <taxon>Endopterygota</taxon>
        <taxon>Lepidoptera</taxon>
        <taxon>Glossata</taxon>
        <taxon>Ditrysia</taxon>
        <taxon>Yponomeutoidea</taxon>
        <taxon>Plutellidae</taxon>
        <taxon>Plutella</taxon>
    </lineage>
</organism>
<gene>
    <name evidence="3" type="ORF">PLXY2_LOCUS7461</name>
</gene>
<keyword evidence="2" id="KW-0812">Transmembrane</keyword>
<evidence type="ECO:0000313" key="4">
    <source>
        <dbReference type="Proteomes" id="UP000653454"/>
    </source>
</evidence>
<protein>
    <submittedName>
        <fullName evidence="3">(diamondback moth) hypothetical protein</fullName>
    </submittedName>
</protein>
<evidence type="ECO:0000256" key="2">
    <source>
        <dbReference type="SAM" id="Phobius"/>
    </source>
</evidence>
<evidence type="ECO:0000313" key="3">
    <source>
        <dbReference type="EMBL" id="CAG9121733.1"/>
    </source>
</evidence>
<dbReference type="EMBL" id="CAJHNJ030000025">
    <property type="protein sequence ID" value="CAG9121733.1"/>
    <property type="molecule type" value="Genomic_DNA"/>
</dbReference>
<keyword evidence="4" id="KW-1185">Reference proteome</keyword>
<dbReference type="Proteomes" id="UP000653454">
    <property type="component" value="Unassembled WGS sequence"/>
</dbReference>
<evidence type="ECO:0000256" key="1">
    <source>
        <dbReference type="SAM" id="MobiDB-lite"/>
    </source>
</evidence>
<comment type="caution">
    <text evidence="3">The sequence shown here is derived from an EMBL/GenBank/DDBJ whole genome shotgun (WGS) entry which is preliminary data.</text>
</comment>
<feature type="compositionally biased region" description="Polar residues" evidence="1">
    <location>
        <begin position="1"/>
        <end position="12"/>
    </location>
</feature>
<keyword evidence="2" id="KW-0472">Membrane</keyword>
<proteinExistence type="predicted"/>
<feature type="region of interest" description="Disordered" evidence="1">
    <location>
        <begin position="1"/>
        <end position="23"/>
    </location>
</feature>
<reference evidence="3" key="1">
    <citation type="submission" date="2020-11" db="EMBL/GenBank/DDBJ databases">
        <authorList>
            <person name="Whiteford S."/>
        </authorList>
    </citation>
    <scope>NUCLEOTIDE SEQUENCE</scope>
</reference>
<keyword evidence="2" id="KW-1133">Transmembrane helix</keyword>
<feature type="transmembrane region" description="Helical" evidence="2">
    <location>
        <begin position="40"/>
        <end position="60"/>
    </location>
</feature>
<accession>A0A8S4F0C1</accession>
<name>A0A8S4F0C1_PLUXY</name>
<dbReference type="AlphaFoldDB" id="A0A8S4F0C1"/>
<sequence length="61" mass="6852">MHPNCAATTYQESSRRWSPPAPRLGPAAAVMPNHETTNLFFTYMILVLLLASLWLLYAGLF</sequence>